<keyword evidence="10" id="KW-1185">Reference proteome</keyword>
<keyword evidence="7" id="KW-0788">Thiol protease</keyword>
<dbReference type="Gene3D" id="3.90.70.10">
    <property type="entry name" value="Cysteine proteinases"/>
    <property type="match status" value="1"/>
</dbReference>
<keyword evidence="4" id="KW-0645">Protease</keyword>
<dbReference type="EMBL" id="CAJGYM010000032">
    <property type="protein sequence ID" value="CAD6193075.1"/>
    <property type="molecule type" value="Genomic_DNA"/>
</dbReference>
<dbReference type="InterPro" id="IPR038765">
    <property type="entry name" value="Papain-like_cys_pep_sf"/>
</dbReference>
<evidence type="ECO:0000259" key="8">
    <source>
        <dbReference type="PROSITE" id="PS50235"/>
    </source>
</evidence>
<dbReference type="EC" id="3.4.19.12" evidence="3"/>
<evidence type="ECO:0000256" key="3">
    <source>
        <dbReference type="ARBA" id="ARBA00012759"/>
    </source>
</evidence>
<name>A0A8S1HCZ3_9PELO</name>
<sequence>MRTIIRCLNVLYESGRTEAFYDLQLNIKGKKTIYDSLRDYTAVERLDGDNKYDAGEHGLQPAEKYTKFAELPPVLHFQLMRFQYEGTEQKINDRFEYPEELDLTEFSDGIHPDECVYNLQSVLVHSGDFHGGHYVVFINTNLHNSAINGARPKRSWPTTVAKITMLLAVLFTNAYMLVYVKKLAIAEVVPLPSKDEIPQHLVQIFEAEPSHKMKLSPPRLFTELVIVTSEFLHPLIKLDLFKLEVVEEKASREKFSKSLLIPDFYEELRNRLCFDHLRMHPGGEDFNVLNFRVWKFTETPVKRRDIDAITTQYRPNVLLNIQEADKTIGSVFETDRHFVYIEYPLMPNNNEPYDDANDILVFLKAYDFDCKMIRNLGHTVFKYRKTICDYHDHFCKMAGWSTKTLLNYYEEVTVDYIRLIEHEDIALCAESCLHEFKDGLIILIEDGEKTNSKDNAKTFLEAFHNTIRVELQIRNSFLTNVRSVFKVVDLDLPIWKLVELIALHRCDPQEVLIINGLCGDRSNQEYFSLQKPRLDKSTVRHLLNLQEKSYYDVYMMKRHVIECVLLPFRIQDLDSRKQLRIQAMDHKMNISEITVWPELSGKVSDILEEAFQLFQLFPKTRNLRLIYISQTSTSFRAFKPFSEDAPVDEVHKKLTSPEYTIRVEQVPRNQSVIGTNDYLIPVSYFDRITKEMFGVPFLFKVTDGEPLSSVHGRLRDVLEVPEREFEKYKFALVDQARVVRYLDMNSDGLVNLAELGYQPGRSPMVDVAAIPYLGLEHVNKRGSRNAHAAEKAIRIHN</sequence>
<evidence type="ECO:0000256" key="2">
    <source>
        <dbReference type="ARBA" id="ARBA00009085"/>
    </source>
</evidence>
<dbReference type="GO" id="GO:0004843">
    <property type="term" value="F:cysteine-type deubiquitinase activity"/>
    <property type="evidence" value="ECO:0007669"/>
    <property type="project" value="UniProtKB-EC"/>
</dbReference>
<dbReference type="InterPro" id="IPR018200">
    <property type="entry name" value="USP_CS"/>
</dbReference>
<dbReference type="PROSITE" id="PS50235">
    <property type="entry name" value="USP_3"/>
    <property type="match status" value="1"/>
</dbReference>
<evidence type="ECO:0000256" key="6">
    <source>
        <dbReference type="ARBA" id="ARBA00022801"/>
    </source>
</evidence>
<dbReference type="Pfam" id="PF14533">
    <property type="entry name" value="USP7_C2"/>
    <property type="match status" value="1"/>
</dbReference>
<dbReference type="PANTHER" id="PTHR24006:SF644">
    <property type="entry name" value="UBIQUITIN CARBOXYL-TERMINAL HYDROLASE 7"/>
    <property type="match status" value="1"/>
</dbReference>
<protein>
    <recommendedName>
        <fullName evidence="3">ubiquitinyl hydrolase 1</fullName>
        <ecNumber evidence="3">3.4.19.12</ecNumber>
    </recommendedName>
</protein>
<dbReference type="Proteomes" id="UP000835052">
    <property type="component" value="Unassembled WGS sequence"/>
</dbReference>
<dbReference type="InterPro" id="IPR024729">
    <property type="entry name" value="USP7_ICP0-binding_dom"/>
</dbReference>
<dbReference type="PROSITE" id="PS00973">
    <property type="entry name" value="USP_2"/>
    <property type="match status" value="1"/>
</dbReference>
<dbReference type="SUPFAM" id="SSF54001">
    <property type="entry name" value="Cysteine proteinases"/>
    <property type="match status" value="1"/>
</dbReference>
<comment type="catalytic activity">
    <reaction evidence="1">
        <text>Thiol-dependent hydrolysis of ester, thioester, amide, peptide and isopeptide bonds formed by the C-terminal Gly of ubiquitin (a 76-residue protein attached to proteins as an intracellular targeting signal).</text>
        <dbReference type="EC" id="3.4.19.12"/>
    </reaction>
</comment>
<evidence type="ECO:0000313" key="9">
    <source>
        <dbReference type="EMBL" id="CAD6193075.1"/>
    </source>
</evidence>
<dbReference type="GO" id="GO:0016579">
    <property type="term" value="P:protein deubiquitination"/>
    <property type="evidence" value="ECO:0007669"/>
    <property type="project" value="InterPro"/>
</dbReference>
<dbReference type="InterPro" id="IPR028889">
    <property type="entry name" value="USP"/>
</dbReference>
<dbReference type="GO" id="GO:0031647">
    <property type="term" value="P:regulation of protein stability"/>
    <property type="evidence" value="ECO:0007669"/>
    <property type="project" value="TreeGrafter"/>
</dbReference>
<dbReference type="OrthoDB" id="289038at2759"/>
<evidence type="ECO:0000313" key="10">
    <source>
        <dbReference type="Proteomes" id="UP000835052"/>
    </source>
</evidence>
<evidence type="ECO:0000256" key="7">
    <source>
        <dbReference type="ARBA" id="ARBA00022807"/>
    </source>
</evidence>
<dbReference type="AlphaFoldDB" id="A0A8S1HCZ3"/>
<dbReference type="GO" id="GO:0005829">
    <property type="term" value="C:cytosol"/>
    <property type="evidence" value="ECO:0007669"/>
    <property type="project" value="TreeGrafter"/>
</dbReference>
<proteinExistence type="inferred from homology"/>
<evidence type="ECO:0000256" key="4">
    <source>
        <dbReference type="ARBA" id="ARBA00022670"/>
    </source>
</evidence>
<dbReference type="GO" id="GO:0005634">
    <property type="term" value="C:nucleus"/>
    <property type="evidence" value="ECO:0007669"/>
    <property type="project" value="TreeGrafter"/>
</dbReference>
<accession>A0A8S1HCZ3</accession>
<dbReference type="GO" id="GO:0006508">
    <property type="term" value="P:proteolysis"/>
    <property type="evidence" value="ECO:0007669"/>
    <property type="project" value="UniProtKB-KW"/>
</dbReference>
<comment type="similarity">
    <text evidence="2">Belongs to the peptidase C19 family.</text>
</comment>
<evidence type="ECO:0000256" key="5">
    <source>
        <dbReference type="ARBA" id="ARBA00022786"/>
    </source>
</evidence>
<keyword evidence="5" id="KW-0833">Ubl conjugation pathway</keyword>
<gene>
    <name evidence="9" type="ORF">CAUJ_LOCUS8994</name>
</gene>
<dbReference type="Gene3D" id="3.10.20.90">
    <property type="entry name" value="Phosphatidylinositol 3-kinase Catalytic Subunit, Chain A, domain 1"/>
    <property type="match status" value="1"/>
</dbReference>
<keyword evidence="6" id="KW-0378">Hydrolase</keyword>
<reference evidence="9" key="1">
    <citation type="submission" date="2020-10" db="EMBL/GenBank/DDBJ databases">
        <authorList>
            <person name="Kikuchi T."/>
        </authorList>
    </citation>
    <scope>NUCLEOTIDE SEQUENCE</scope>
    <source>
        <strain evidence="9">NKZ352</strain>
    </source>
</reference>
<feature type="domain" description="USP" evidence="8">
    <location>
        <begin position="1"/>
        <end position="182"/>
    </location>
</feature>
<organism evidence="9 10">
    <name type="scientific">Caenorhabditis auriculariae</name>
    <dbReference type="NCBI Taxonomy" id="2777116"/>
    <lineage>
        <taxon>Eukaryota</taxon>
        <taxon>Metazoa</taxon>
        <taxon>Ecdysozoa</taxon>
        <taxon>Nematoda</taxon>
        <taxon>Chromadorea</taxon>
        <taxon>Rhabditida</taxon>
        <taxon>Rhabditina</taxon>
        <taxon>Rhabditomorpha</taxon>
        <taxon>Rhabditoidea</taxon>
        <taxon>Rhabditidae</taxon>
        <taxon>Peloderinae</taxon>
        <taxon>Caenorhabditis</taxon>
    </lineage>
</organism>
<dbReference type="Pfam" id="PF00443">
    <property type="entry name" value="UCH"/>
    <property type="match status" value="1"/>
</dbReference>
<dbReference type="InterPro" id="IPR029346">
    <property type="entry name" value="USP_C"/>
</dbReference>
<dbReference type="InterPro" id="IPR001394">
    <property type="entry name" value="Peptidase_C19_UCH"/>
</dbReference>
<dbReference type="InterPro" id="IPR050164">
    <property type="entry name" value="Peptidase_C19"/>
</dbReference>
<dbReference type="PANTHER" id="PTHR24006">
    <property type="entry name" value="UBIQUITIN CARBOXYL-TERMINAL HYDROLASE"/>
    <property type="match status" value="1"/>
</dbReference>
<evidence type="ECO:0000256" key="1">
    <source>
        <dbReference type="ARBA" id="ARBA00000707"/>
    </source>
</evidence>
<comment type="caution">
    <text evidence="9">The sequence shown here is derived from an EMBL/GenBank/DDBJ whole genome shotgun (WGS) entry which is preliminary data.</text>
</comment>
<dbReference type="Pfam" id="PF12436">
    <property type="entry name" value="USP7_ICP0_bdg"/>
    <property type="match status" value="1"/>
</dbReference>